<evidence type="ECO:0000313" key="3">
    <source>
        <dbReference type="Proteomes" id="UP000475545"/>
    </source>
</evidence>
<dbReference type="InterPro" id="IPR036465">
    <property type="entry name" value="vWFA_dom_sf"/>
</dbReference>
<gene>
    <name evidence="2" type="ORF">GIY30_02290</name>
</gene>
<evidence type="ECO:0000313" key="2">
    <source>
        <dbReference type="EMBL" id="MXP20200.1"/>
    </source>
</evidence>
<dbReference type="RefSeq" id="WP_160900367.1">
    <property type="nucleotide sequence ID" value="NZ_CP102850.1"/>
</dbReference>
<proteinExistence type="predicted"/>
<dbReference type="AlphaFoldDB" id="A0A6L7GJS1"/>
<reference evidence="2 3" key="1">
    <citation type="submission" date="2019-11" db="EMBL/GenBank/DDBJ databases">
        <title>Gordonia sp. nov., a novel actinobacterium isolated from mangrove soil in Hainan.</title>
        <authorList>
            <person name="Huang X."/>
            <person name="Xie Y."/>
            <person name="Chu X."/>
            <person name="Xiao K."/>
        </authorList>
    </citation>
    <scope>NUCLEOTIDE SEQUENCE [LARGE SCALE GENOMIC DNA]</scope>
    <source>
        <strain evidence="2 3">HNM0687</strain>
    </source>
</reference>
<keyword evidence="3" id="KW-1185">Reference proteome</keyword>
<dbReference type="Proteomes" id="UP000475545">
    <property type="component" value="Unassembled WGS sequence"/>
</dbReference>
<organism evidence="2 3">
    <name type="scientific">Gordonia mangrovi</name>
    <dbReference type="NCBI Taxonomy" id="2665643"/>
    <lineage>
        <taxon>Bacteria</taxon>
        <taxon>Bacillati</taxon>
        <taxon>Actinomycetota</taxon>
        <taxon>Actinomycetes</taxon>
        <taxon>Mycobacteriales</taxon>
        <taxon>Gordoniaceae</taxon>
        <taxon>Gordonia</taxon>
    </lineage>
</organism>
<dbReference type="SUPFAM" id="SSF53300">
    <property type="entry name" value="vWA-like"/>
    <property type="match status" value="1"/>
</dbReference>
<feature type="region of interest" description="Disordered" evidence="1">
    <location>
        <begin position="1"/>
        <end position="43"/>
    </location>
</feature>
<dbReference type="EMBL" id="WMBR01000001">
    <property type="protein sequence ID" value="MXP20200.1"/>
    <property type="molecule type" value="Genomic_DNA"/>
</dbReference>
<name>A0A6L7GJS1_9ACTN</name>
<accession>A0A6L7GJS1</accession>
<evidence type="ECO:0000256" key="1">
    <source>
        <dbReference type="SAM" id="MobiDB-lite"/>
    </source>
</evidence>
<sequence>MSAVFRAPVGLERPTGGRAPSPLRSPWPLAEPIGSKKPSRRERHAARQVLGRVTLAPGTPLRLWIIGDDSGSMMSVAGPREAAVLELMRWAQRHLGPEDEIGVIAFGGDVCVRMEPVSVRDKMTLDEPELTSYATMLGPTWQLIAGFPRTHKLTLAVLVSDGLVADLTGPGSRVNAMAAGINGVTLLIPSECSFTGGVPGSWSAAFPDDPARVIDSSAPALATEVVASIAALTGRDARGIGLSGAVPDSQSKERT</sequence>
<evidence type="ECO:0008006" key="4">
    <source>
        <dbReference type="Google" id="ProtNLM"/>
    </source>
</evidence>
<comment type="caution">
    <text evidence="2">The sequence shown here is derived from an EMBL/GenBank/DDBJ whole genome shotgun (WGS) entry which is preliminary data.</text>
</comment>
<protein>
    <recommendedName>
        <fullName evidence="4">VWA domain-containing protein</fullName>
    </recommendedName>
</protein>